<organism evidence="2 3">
    <name type="scientific">Myodes glareolus</name>
    <name type="common">Bank vole</name>
    <name type="synonym">Clethrionomys glareolus</name>
    <dbReference type="NCBI Taxonomy" id="447135"/>
    <lineage>
        <taxon>Eukaryota</taxon>
        <taxon>Metazoa</taxon>
        <taxon>Chordata</taxon>
        <taxon>Craniata</taxon>
        <taxon>Vertebrata</taxon>
        <taxon>Euteleostomi</taxon>
        <taxon>Mammalia</taxon>
        <taxon>Eutheria</taxon>
        <taxon>Euarchontoglires</taxon>
        <taxon>Glires</taxon>
        <taxon>Rodentia</taxon>
        <taxon>Myomorpha</taxon>
        <taxon>Muroidea</taxon>
        <taxon>Cricetidae</taxon>
        <taxon>Arvicolinae</taxon>
        <taxon>Myodes</taxon>
    </lineage>
</organism>
<proteinExistence type="predicted"/>
<dbReference type="GO" id="GO:0060294">
    <property type="term" value="P:cilium movement involved in cell motility"/>
    <property type="evidence" value="ECO:0007669"/>
    <property type="project" value="InterPro"/>
</dbReference>
<feature type="compositionally biased region" description="Basic and acidic residues" evidence="1">
    <location>
        <begin position="21"/>
        <end position="47"/>
    </location>
</feature>
<sequence length="108" mass="11735">MITVGTKQSSLRSLEPETDTEDRKAETTSRDSTTLKEAPKEQNRKGEGLKKRVVLAQRFLAQTSEVLLQCLQAALSSSLLDIAATASLEMVWTSSAQLQKGPCLSPCP</sequence>
<keyword evidence="3" id="KW-1185">Reference proteome</keyword>
<dbReference type="AlphaFoldDB" id="A0AAW0HR12"/>
<dbReference type="GO" id="GO:0035082">
    <property type="term" value="P:axoneme assembly"/>
    <property type="evidence" value="ECO:0007669"/>
    <property type="project" value="InterPro"/>
</dbReference>
<accession>A0AAW0HR12</accession>
<reference evidence="2 3" key="1">
    <citation type="journal article" date="2023" name="bioRxiv">
        <title>Conserved and derived expression patterns and positive selection on dental genes reveal complex evolutionary context of ever-growing rodent molars.</title>
        <authorList>
            <person name="Calamari Z.T."/>
            <person name="Song A."/>
            <person name="Cohen E."/>
            <person name="Akter M."/>
            <person name="Roy R.D."/>
            <person name="Hallikas O."/>
            <person name="Christensen M.M."/>
            <person name="Li P."/>
            <person name="Marangoni P."/>
            <person name="Jernvall J."/>
            <person name="Klein O.D."/>
        </authorList>
    </citation>
    <scope>NUCLEOTIDE SEQUENCE [LARGE SCALE GENOMIC DNA]</scope>
    <source>
        <strain evidence="2">V071</strain>
    </source>
</reference>
<evidence type="ECO:0000313" key="2">
    <source>
        <dbReference type="EMBL" id="KAK7804545.1"/>
    </source>
</evidence>
<evidence type="ECO:0000313" key="3">
    <source>
        <dbReference type="Proteomes" id="UP001488838"/>
    </source>
</evidence>
<dbReference type="InterPro" id="IPR039586">
    <property type="entry name" value="CFAP46"/>
</dbReference>
<dbReference type="Proteomes" id="UP001488838">
    <property type="component" value="Unassembled WGS sequence"/>
</dbReference>
<dbReference type="PANTHER" id="PTHR15977:SF15">
    <property type="entry name" value="CILIA- AND FLAGELLA-ASSOCIATED PROTEIN 46"/>
    <property type="match status" value="1"/>
</dbReference>
<protein>
    <submittedName>
        <fullName evidence="2">Uncharacterized protein</fullName>
    </submittedName>
</protein>
<comment type="caution">
    <text evidence="2">The sequence shown here is derived from an EMBL/GenBank/DDBJ whole genome shotgun (WGS) entry which is preliminary data.</text>
</comment>
<name>A0AAW0HR12_MYOGA</name>
<gene>
    <name evidence="2" type="ORF">U0070_002602</name>
</gene>
<feature type="region of interest" description="Disordered" evidence="1">
    <location>
        <begin position="1"/>
        <end position="47"/>
    </location>
</feature>
<evidence type="ECO:0000256" key="1">
    <source>
        <dbReference type="SAM" id="MobiDB-lite"/>
    </source>
</evidence>
<dbReference type="EMBL" id="JBBHLL010000373">
    <property type="protein sequence ID" value="KAK7804545.1"/>
    <property type="molecule type" value="Genomic_DNA"/>
</dbReference>
<dbReference type="PANTHER" id="PTHR15977">
    <property type="entry name" value="CILIA- AND FLAGELLA-ASSOCIATED PROTEIN 46"/>
    <property type="match status" value="1"/>
</dbReference>
<feature type="compositionally biased region" description="Polar residues" evidence="1">
    <location>
        <begin position="1"/>
        <end position="12"/>
    </location>
</feature>